<keyword evidence="4" id="KW-0411">Iron-sulfur</keyword>
<comment type="caution">
    <text evidence="6">The sequence shown here is derived from an EMBL/GenBank/DDBJ whole genome shotgun (WGS) entry which is preliminary data.</text>
</comment>
<gene>
    <name evidence="6" type="ORF">LCGC14_2996190</name>
</gene>
<evidence type="ECO:0000256" key="3">
    <source>
        <dbReference type="ARBA" id="ARBA00023004"/>
    </source>
</evidence>
<reference evidence="6" key="1">
    <citation type="journal article" date="2015" name="Nature">
        <title>Complex archaea that bridge the gap between prokaryotes and eukaryotes.</title>
        <authorList>
            <person name="Spang A."/>
            <person name="Saw J.H."/>
            <person name="Jorgensen S.L."/>
            <person name="Zaremba-Niedzwiedzka K."/>
            <person name="Martijn J."/>
            <person name="Lind A.E."/>
            <person name="van Eijk R."/>
            <person name="Schleper C."/>
            <person name="Guy L."/>
            <person name="Ettema T.J."/>
        </authorList>
    </citation>
    <scope>NUCLEOTIDE SEQUENCE</scope>
</reference>
<evidence type="ECO:0000256" key="2">
    <source>
        <dbReference type="ARBA" id="ARBA00022723"/>
    </source>
</evidence>
<dbReference type="PANTHER" id="PTHR11228">
    <property type="entry name" value="RADICAL SAM DOMAIN PROTEIN"/>
    <property type="match status" value="1"/>
</dbReference>
<name>A0A0F8Z9W2_9ZZZZ</name>
<keyword evidence="3" id="KW-0408">Iron</keyword>
<dbReference type="CDD" id="cd01335">
    <property type="entry name" value="Radical_SAM"/>
    <property type="match status" value="1"/>
</dbReference>
<dbReference type="GO" id="GO:0003824">
    <property type="term" value="F:catalytic activity"/>
    <property type="evidence" value="ECO:0007669"/>
    <property type="project" value="InterPro"/>
</dbReference>
<evidence type="ECO:0000256" key="1">
    <source>
        <dbReference type="ARBA" id="ARBA00022691"/>
    </source>
</evidence>
<keyword evidence="2" id="KW-0479">Metal-binding</keyword>
<dbReference type="SUPFAM" id="SSF102114">
    <property type="entry name" value="Radical SAM enzymes"/>
    <property type="match status" value="1"/>
</dbReference>
<dbReference type="PROSITE" id="PS51918">
    <property type="entry name" value="RADICAL_SAM"/>
    <property type="match status" value="1"/>
</dbReference>
<dbReference type="InterPro" id="IPR058240">
    <property type="entry name" value="rSAM_sf"/>
</dbReference>
<keyword evidence="1" id="KW-0949">S-adenosyl-L-methionine</keyword>
<dbReference type="PANTHER" id="PTHR11228:SF7">
    <property type="entry name" value="PQQA PEPTIDE CYCLASE"/>
    <property type="match status" value="1"/>
</dbReference>
<evidence type="ECO:0000313" key="6">
    <source>
        <dbReference type="EMBL" id="KKK63249.1"/>
    </source>
</evidence>
<feature type="non-terminal residue" evidence="6">
    <location>
        <position position="1"/>
    </location>
</feature>
<accession>A0A0F8Z9W2</accession>
<organism evidence="6">
    <name type="scientific">marine sediment metagenome</name>
    <dbReference type="NCBI Taxonomy" id="412755"/>
    <lineage>
        <taxon>unclassified sequences</taxon>
        <taxon>metagenomes</taxon>
        <taxon>ecological metagenomes</taxon>
    </lineage>
</organism>
<dbReference type="InterPro" id="IPR013785">
    <property type="entry name" value="Aldolase_TIM"/>
</dbReference>
<sequence>NLIKNFREHGTIAWSFSGGECLLRKDIIELSKYTKELGLDLLIITNGTLLPKKKEILKYADVINISVDGNKRTHEKLRGKGSYDLALRGLEVLKNNSRRKLKKVINTILNNETIELNTLEHMLDLAKDYSCQVGFNPIIIHRPDLRNVVDTKYFPTLQQFNIFHDWLRKKLKTDDKKYFVDKIKFFNSIGDYPNSPTRLKCYAGKFQLAIDPFGKVLPCSDFFDYETKYKKSGFNWKYGYKGFENLEMPKCPYGFCCTAKKNFFFDHPLELFREYVLKKGL</sequence>
<dbReference type="EMBL" id="LAZR01061604">
    <property type="protein sequence ID" value="KKK63249.1"/>
    <property type="molecule type" value="Genomic_DNA"/>
</dbReference>
<dbReference type="InterPro" id="IPR007197">
    <property type="entry name" value="rSAM"/>
</dbReference>
<protein>
    <recommendedName>
        <fullName evidence="5">Radical SAM core domain-containing protein</fullName>
    </recommendedName>
</protein>
<dbReference type="GO" id="GO:0051536">
    <property type="term" value="F:iron-sulfur cluster binding"/>
    <property type="evidence" value="ECO:0007669"/>
    <property type="project" value="UniProtKB-KW"/>
</dbReference>
<dbReference type="Pfam" id="PF04055">
    <property type="entry name" value="Radical_SAM"/>
    <property type="match status" value="1"/>
</dbReference>
<feature type="domain" description="Radical SAM core" evidence="5">
    <location>
        <begin position="1"/>
        <end position="190"/>
    </location>
</feature>
<dbReference type="AlphaFoldDB" id="A0A0F8Z9W2"/>
<dbReference type="InterPro" id="IPR050377">
    <property type="entry name" value="Radical_SAM_PqqE_MftC-like"/>
</dbReference>
<dbReference type="Gene3D" id="3.20.20.70">
    <property type="entry name" value="Aldolase class I"/>
    <property type="match status" value="1"/>
</dbReference>
<dbReference type="GO" id="GO:0046872">
    <property type="term" value="F:metal ion binding"/>
    <property type="evidence" value="ECO:0007669"/>
    <property type="project" value="UniProtKB-KW"/>
</dbReference>
<proteinExistence type="predicted"/>
<evidence type="ECO:0000259" key="5">
    <source>
        <dbReference type="PROSITE" id="PS51918"/>
    </source>
</evidence>
<evidence type="ECO:0000256" key="4">
    <source>
        <dbReference type="ARBA" id="ARBA00023014"/>
    </source>
</evidence>